<gene>
    <name evidence="2" type="ORF">Phou_081790</name>
</gene>
<protein>
    <submittedName>
        <fullName evidence="2">Uncharacterized protein</fullName>
    </submittedName>
</protein>
<evidence type="ECO:0000313" key="3">
    <source>
        <dbReference type="Proteomes" id="UP000482800"/>
    </source>
</evidence>
<reference evidence="2 3" key="2">
    <citation type="submission" date="2020-03" db="EMBL/GenBank/DDBJ databases">
        <authorList>
            <person name="Ichikawa N."/>
            <person name="Kimura A."/>
            <person name="Kitahashi Y."/>
            <person name="Uohara A."/>
        </authorList>
    </citation>
    <scope>NUCLEOTIDE SEQUENCE [LARGE SCALE GENOMIC DNA]</scope>
    <source>
        <strain evidence="2 3">NBRC 108639</strain>
    </source>
</reference>
<keyword evidence="3" id="KW-1185">Reference proteome</keyword>
<dbReference type="Proteomes" id="UP000482800">
    <property type="component" value="Unassembled WGS sequence"/>
</dbReference>
<keyword evidence="1" id="KW-0732">Signal</keyword>
<feature type="chain" id="PRO_5028978768" evidence="1">
    <location>
        <begin position="41"/>
        <end position="308"/>
    </location>
</feature>
<dbReference type="InterPro" id="IPR006311">
    <property type="entry name" value="TAT_signal"/>
</dbReference>
<feature type="signal peptide" evidence="1">
    <location>
        <begin position="1"/>
        <end position="40"/>
    </location>
</feature>
<organism evidence="2 3">
    <name type="scientific">Phytohabitans houttuyneae</name>
    <dbReference type="NCBI Taxonomy" id="1076126"/>
    <lineage>
        <taxon>Bacteria</taxon>
        <taxon>Bacillati</taxon>
        <taxon>Actinomycetota</taxon>
        <taxon>Actinomycetes</taxon>
        <taxon>Micromonosporales</taxon>
        <taxon>Micromonosporaceae</taxon>
    </lineage>
</organism>
<evidence type="ECO:0000313" key="2">
    <source>
        <dbReference type="EMBL" id="GFJ83999.1"/>
    </source>
</evidence>
<comment type="caution">
    <text evidence="2">The sequence shown here is derived from an EMBL/GenBank/DDBJ whole genome shotgun (WGS) entry which is preliminary data.</text>
</comment>
<dbReference type="EMBL" id="BLPF01000003">
    <property type="protein sequence ID" value="GFJ83999.1"/>
    <property type="molecule type" value="Genomic_DNA"/>
</dbReference>
<dbReference type="AlphaFoldDB" id="A0A6V8KP69"/>
<proteinExistence type="predicted"/>
<reference evidence="2 3" key="1">
    <citation type="submission" date="2020-03" db="EMBL/GenBank/DDBJ databases">
        <title>Whole genome shotgun sequence of Phytohabitans houttuyneae NBRC 108639.</title>
        <authorList>
            <person name="Komaki H."/>
            <person name="Tamura T."/>
        </authorList>
    </citation>
    <scope>NUCLEOTIDE SEQUENCE [LARGE SCALE GENOMIC DNA]</scope>
    <source>
        <strain evidence="2 3">NBRC 108639</strain>
    </source>
</reference>
<dbReference type="RefSeq" id="WP_173067153.1">
    <property type="nucleotide sequence ID" value="NZ_BAABGO010000038.1"/>
</dbReference>
<name>A0A6V8KP69_9ACTN</name>
<accession>A0A6V8KP69</accession>
<sequence length="308" mass="31762">MTDMDKTTDRRRLLRRAGTVAAGVAGAGVAGAVAATPAQAADGDPVIQGEANQAQSSTGLTTNSSTAPTLELANTFEEPGGGGGGPSLRLVPRGNFLYDDAPAGSLGADQAGVPWVSVQYPGFTFSHRVLTDYNSNTTVPILPTRVCDTRNAAGRARILNPAALDSAFRLRANQAMHIDLSDIAFFPDAVLLNATVVGQVGPGYLTVYGYGSARPVASTLNFPGTGVLSNFAFTAAGYDEGALVDAAFTVHTIIATHVVLDVVGFVISTGGVNPDVLPSALSTAAGFAATDSAKRREQAIRKRKPSWK</sequence>
<dbReference type="PROSITE" id="PS51318">
    <property type="entry name" value="TAT"/>
    <property type="match status" value="1"/>
</dbReference>
<evidence type="ECO:0000256" key="1">
    <source>
        <dbReference type="SAM" id="SignalP"/>
    </source>
</evidence>